<dbReference type="InterPro" id="IPR003594">
    <property type="entry name" value="HATPase_dom"/>
</dbReference>
<dbReference type="Gene3D" id="1.10.287.130">
    <property type="match status" value="1"/>
</dbReference>
<evidence type="ECO:0000259" key="7">
    <source>
        <dbReference type="PROSITE" id="PS50109"/>
    </source>
</evidence>
<dbReference type="SUPFAM" id="SSF52172">
    <property type="entry name" value="CheY-like"/>
    <property type="match status" value="1"/>
</dbReference>
<organism evidence="9 10">
    <name type="scientific">Zhongshania aliphaticivorans</name>
    <dbReference type="NCBI Taxonomy" id="1470434"/>
    <lineage>
        <taxon>Bacteria</taxon>
        <taxon>Pseudomonadati</taxon>
        <taxon>Pseudomonadota</taxon>
        <taxon>Gammaproteobacteria</taxon>
        <taxon>Cellvibrionales</taxon>
        <taxon>Spongiibacteraceae</taxon>
        <taxon>Zhongshania</taxon>
    </lineage>
</organism>
<evidence type="ECO:0000259" key="8">
    <source>
        <dbReference type="PROSITE" id="PS50110"/>
    </source>
</evidence>
<feature type="domain" description="Response regulatory" evidence="8">
    <location>
        <begin position="2"/>
        <end position="118"/>
    </location>
</feature>
<dbReference type="PANTHER" id="PTHR42878:SF15">
    <property type="entry name" value="BACTERIOPHYTOCHROME"/>
    <property type="match status" value="1"/>
</dbReference>
<evidence type="ECO:0000313" key="10">
    <source>
        <dbReference type="Proteomes" id="UP000074119"/>
    </source>
</evidence>
<evidence type="ECO:0000313" key="9">
    <source>
        <dbReference type="EMBL" id="AMO69588.1"/>
    </source>
</evidence>
<reference evidence="9 10" key="1">
    <citation type="submission" date="2015-12" db="EMBL/GenBank/DDBJ databases">
        <authorList>
            <person name="Shamseldin A."/>
            <person name="Moawad H."/>
            <person name="Abd El-Rahim W.M."/>
            <person name="Sadowsky M.J."/>
        </authorList>
    </citation>
    <scope>NUCLEOTIDE SEQUENCE [LARGE SCALE GENOMIC DNA]</scope>
    <source>
        <strain evidence="9 10">SM2</strain>
    </source>
</reference>
<dbReference type="AlphaFoldDB" id="A0A127M8S7"/>
<dbReference type="GO" id="GO:0007234">
    <property type="term" value="P:osmosensory signaling via phosphorelay pathway"/>
    <property type="evidence" value="ECO:0007669"/>
    <property type="project" value="TreeGrafter"/>
</dbReference>
<dbReference type="GO" id="GO:0000155">
    <property type="term" value="F:phosphorelay sensor kinase activity"/>
    <property type="evidence" value="ECO:0007669"/>
    <property type="project" value="InterPro"/>
</dbReference>
<dbReference type="Proteomes" id="UP000074119">
    <property type="component" value="Chromosome"/>
</dbReference>
<dbReference type="EMBL" id="CP014544">
    <property type="protein sequence ID" value="AMO69588.1"/>
    <property type="molecule type" value="Genomic_DNA"/>
</dbReference>
<dbReference type="SMART" id="SM00387">
    <property type="entry name" value="HATPase_c"/>
    <property type="match status" value="1"/>
</dbReference>
<evidence type="ECO:0000256" key="1">
    <source>
        <dbReference type="ARBA" id="ARBA00000085"/>
    </source>
</evidence>
<dbReference type="RefSeq" id="WP_008251852.1">
    <property type="nucleotide sequence ID" value="NZ_CP014544.1"/>
</dbReference>
<dbReference type="InterPro" id="IPR050351">
    <property type="entry name" value="BphY/WalK/GraS-like"/>
</dbReference>
<dbReference type="GO" id="GO:0000156">
    <property type="term" value="F:phosphorelay response regulator activity"/>
    <property type="evidence" value="ECO:0007669"/>
    <property type="project" value="TreeGrafter"/>
</dbReference>
<dbReference type="Gene3D" id="3.30.565.10">
    <property type="entry name" value="Histidine kinase-like ATPase, C-terminal domain"/>
    <property type="match status" value="1"/>
</dbReference>
<dbReference type="EC" id="2.7.13.3" evidence="2"/>
<keyword evidence="3" id="KW-0808">Transferase</keyword>
<evidence type="ECO:0000256" key="2">
    <source>
        <dbReference type="ARBA" id="ARBA00012438"/>
    </source>
</evidence>
<dbReference type="SMART" id="SM00448">
    <property type="entry name" value="REC"/>
    <property type="match status" value="1"/>
</dbReference>
<dbReference type="InterPro" id="IPR036890">
    <property type="entry name" value="HATPase_C_sf"/>
</dbReference>
<name>A0A127M8S7_9GAMM</name>
<evidence type="ECO:0000256" key="5">
    <source>
        <dbReference type="PROSITE-ProRule" id="PRU00169"/>
    </source>
</evidence>
<dbReference type="SUPFAM" id="SSF47384">
    <property type="entry name" value="Homodimeric domain of signal transducing histidine kinase"/>
    <property type="match status" value="1"/>
</dbReference>
<dbReference type="PANTHER" id="PTHR42878">
    <property type="entry name" value="TWO-COMPONENT HISTIDINE KINASE"/>
    <property type="match status" value="1"/>
</dbReference>
<dbReference type="Gene3D" id="3.40.50.2300">
    <property type="match status" value="1"/>
</dbReference>
<dbReference type="PROSITE" id="PS50110">
    <property type="entry name" value="RESPONSE_REGULATORY"/>
    <property type="match status" value="1"/>
</dbReference>
<dbReference type="InterPro" id="IPR004358">
    <property type="entry name" value="Sig_transdc_His_kin-like_C"/>
</dbReference>
<sequence>MNVLIVDDDLGDRKSLQRSCRDAGLQCNFYEADSVQASLSLLETVEINCILMDYSLPGDDGLSGIAQIHLRYPYIPTIMVTCCGDEVLASNAFKCGALDYHSKDDMNELAWKSIVNEAIDKTTIQRELDETREYLASFSDMLAHDLMSPIGHIVNFVDIAERDLQSKNYASLAERLAYVKKSANNLIKLITAVTAYAQGGRGSVFFTVPVREPIDAAVDMLHETITGKGAELEIAENLPSVVGDVALLSQMFMNLIANGIKFNTSNSPKIVIKSEALGAGSRITVADNGIGVSNSELSEIFKPFKRGNLSPEFKGTGLGLATVERIAHRHRAKVSAERNPLGGTSFHIDFPPPESVPLGERH</sequence>
<dbReference type="KEGG" id="zal:AZF00_15360"/>
<feature type="modified residue" description="4-aspartylphosphate" evidence="5">
    <location>
        <position position="53"/>
    </location>
</feature>
<dbReference type="PROSITE" id="PS50109">
    <property type="entry name" value="HIS_KIN"/>
    <property type="match status" value="1"/>
</dbReference>
<evidence type="ECO:0000256" key="6">
    <source>
        <dbReference type="SAM" id="MobiDB-lite"/>
    </source>
</evidence>
<dbReference type="Pfam" id="PF02518">
    <property type="entry name" value="HATPase_c"/>
    <property type="match status" value="1"/>
</dbReference>
<keyword evidence="4" id="KW-0418">Kinase</keyword>
<keyword evidence="5" id="KW-0597">Phosphoprotein</keyword>
<dbReference type="InterPro" id="IPR011006">
    <property type="entry name" value="CheY-like_superfamily"/>
</dbReference>
<dbReference type="GO" id="GO:0030295">
    <property type="term" value="F:protein kinase activator activity"/>
    <property type="evidence" value="ECO:0007669"/>
    <property type="project" value="TreeGrafter"/>
</dbReference>
<feature type="domain" description="Histidine kinase" evidence="7">
    <location>
        <begin position="141"/>
        <end position="354"/>
    </location>
</feature>
<dbReference type="InterPro" id="IPR036097">
    <property type="entry name" value="HisK_dim/P_sf"/>
</dbReference>
<dbReference type="PRINTS" id="PR00344">
    <property type="entry name" value="BCTRLSENSOR"/>
</dbReference>
<protein>
    <recommendedName>
        <fullName evidence="2">histidine kinase</fullName>
        <ecNumber evidence="2">2.7.13.3</ecNumber>
    </recommendedName>
</protein>
<dbReference type="STRING" id="1470434.AZF00_15360"/>
<dbReference type="Pfam" id="PF00072">
    <property type="entry name" value="Response_reg"/>
    <property type="match status" value="1"/>
</dbReference>
<proteinExistence type="predicted"/>
<dbReference type="InterPro" id="IPR005467">
    <property type="entry name" value="His_kinase_dom"/>
</dbReference>
<accession>A0A127M8S7</accession>
<dbReference type="InterPro" id="IPR001789">
    <property type="entry name" value="Sig_transdc_resp-reg_receiver"/>
</dbReference>
<dbReference type="SUPFAM" id="SSF55874">
    <property type="entry name" value="ATPase domain of HSP90 chaperone/DNA topoisomerase II/histidine kinase"/>
    <property type="match status" value="1"/>
</dbReference>
<gene>
    <name evidence="9" type="ORF">AZF00_15360</name>
</gene>
<feature type="region of interest" description="Disordered" evidence="6">
    <location>
        <begin position="334"/>
        <end position="362"/>
    </location>
</feature>
<evidence type="ECO:0000256" key="3">
    <source>
        <dbReference type="ARBA" id="ARBA00022679"/>
    </source>
</evidence>
<comment type="catalytic activity">
    <reaction evidence="1">
        <text>ATP + protein L-histidine = ADP + protein N-phospho-L-histidine.</text>
        <dbReference type="EC" id="2.7.13.3"/>
    </reaction>
</comment>
<evidence type="ECO:0000256" key="4">
    <source>
        <dbReference type="ARBA" id="ARBA00022777"/>
    </source>
</evidence>
<dbReference type="CDD" id="cd00075">
    <property type="entry name" value="HATPase"/>
    <property type="match status" value="1"/>
</dbReference>